<name>L1IAF7_GUITC</name>
<reference evidence="2" key="3">
    <citation type="submission" date="2015-06" db="UniProtKB">
        <authorList>
            <consortium name="EnsemblProtists"/>
        </authorList>
    </citation>
    <scope>IDENTIFICATION</scope>
</reference>
<dbReference type="AlphaFoldDB" id="L1IAF7"/>
<dbReference type="Proteomes" id="UP000011087">
    <property type="component" value="Unassembled WGS sequence"/>
</dbReference>
<keyword evidence="3" id="KW-1185">Reference proteome</keyword>
<gene>
    <name evidence="1" type="ORF">GUITHDRAFT_120947</name>
</gene>
<organism evidence="1">
    <name type="scientific">Guillardia theta (strain CCMP2712)</name>
    <name type="common">Cryptophyte</name>
    <dbReference type="NCBI Taxonomy" id="905079"/>
    <lineage>
        <taxon>Eukaryota</taxon>
        <taxon>Cryptophyceae</taxon>
        <taxon>Pyrenomonadales</taxon>
        <taxon>Geminigeraceae</taxon>
        <taxon>Guillardia</taxon>
    </lineage>
</organism>
<dbReference type="GeneID" id="17289599"/>
<protein>
    <submittedName>
        <fullName evidence="1 2">Uncharacterized protein</fullName>
    </submittedName>
</protein>
<dbReference type="RefSeq" id="XP_005819859.1">
    <property type="nucleotide sequence ID" value="XM_005819802.1"/>
</dbReference>
<proteinExistence type="predicted"/>
<dbReference type="PaxDb" id="55529-EKX32879"/>
<dbReference type="KEGG" id="gtt:GUITHDRAFT_120947"/>
<dbReference type="EMBL" id="JH993167">
    <property type="protein sequence ID" value="EKX32879.1"/>
    <property type="molecule type" value="Genomic_DNA"/>
</dbReference>
<sequence length="159" mass="18608">MQNFARMRSMPALDALQASNQVSCGVLHRIDAEDMRLQAARSHQISSFREKRRVHYELDNFQRRTVSMPAMKTSNVFNEETMETRDSILDLLHELSENHPDAFQALLSKNLKVLCEDLGVKHAYEETRHNFESHCKDLKVVEEAEEEYTIDEMKQDMYS</sequence>
<evidence type="ECO:0000313" key="2">
    <source>
        <dbReference type="EnsemblProtists" id="EKX32879"/>
    </source>
</evidence>
<dbReference type="EnsemblProtists" id="EKX32879">
    <property type="protein sequence ID" value="EKX32879"/>
    <property type="gene ID" value="GUITHDRAFT_120947"/>
</dbReference>
<accession>L1IAF7</accession>
<reference evidence="3" key="2">
    <citation type="submission" date="2012-11" db="EMBL/GenBank/DDBJ databases">
        <authorList>
            <person name="Kuo A."/>
            <person name="Curtis B.A."/>
            <person name="Tanifuji G."/>
            <person name="Burki F."/>
            <person name="Gruber A."/>
            <person name="Irimia M."/>
            <person name="Maruyama S."/>
            <person name="Arias M.C."/>
            <person name="Ball S.G."/>
            <person name="Gile G.H."/>
            <person name="Hirakawa Y."/>
            <person name="Hopkins J.F."/>
            <person name="Rensing S.A."/>
            <person name="Schmutz J."/>
            <person name="Symeonidi A."/>
            <person name="Elias M."/>
            <person name="Eveleigh R.J."/>
            <person name="Herman E.K."/>
            <person name="Klute M.J."/>
            <person name="Nakayama T."/>
            <person name="Obornik M."/>
            <person name="Reyes-Prieto A."/>
            <person name="Armbrust E.V."/>
            <person name="Aves S.J."/>
            <person name="Beiko R.G."/>
            <person name="Coutinho P."/>
            <person name="Dacks J.B."/>
            <person name="Durnford D.G."/>
            <person name="Fast N.M."/>
            <person name="Green B.R."/>
            <person name="Grisdale C."/>
            <person name="Hempe F."/>
            <person name="Henrissat B."/>
            <person name="Hoppner M.P."/>
            <person name="Ishida K.-I."/>
            <person name="Kim E."/>
            <person name="Koreny L."/>
            <person name="Kroth P.G."/>
            <person name="Liu Y."/>
            <person name="Malik S.-B."/>
            <person name="Maier U.G."/>
            <person name="McRose D."/>
            <person name="Mock T."/>
            <person name="Neilson J.A."/>
            <person name="Onodera N.T."/>
            <person name="Poole A.M."/>
            <person name="Pritham E.J."/>
            <person name="Richards T.A."/>
            <person name="Rocap G."/>
            <person name="Roy S.W."/>
            <person name="Sarai C."/>
            <person name="Schaack S."/>
            <person name="Shirato S."/>
            <person name="Slamovits C.H."/>
            <person name="Spencer D.F."/>
            <person name="Suzuki S."/>
            <person name="Worden A.Z."/>
            <person name="Zauner S."/>
            <person name="Barry K."/>
            <person name="Bell C."/>
            <person name="Bharti A.K."/>
            <person name="Crow J.A."/>
            <person name="Grimwood J."/>
            <person name="Kramer R."/>
            <person name="Lindquist E."/>
            <person name="Lucas S."/>
            <person name="Salamov A."/>
            <person name="McFadden G.I."/>
            <person name="Lane C.E."/>
            <person name="Keeling P.J."/>
            <person name="Gray M.W."/>
            <person name="Grigoriev I.V."/>
            <person name="Archibald J.M."/>
        </authorList>
    </citation>
    <scope>NUCLEOTIDE SEQUENCE</scope>
    <source>
        <strain evidence="3">CCMP2712</strain>
    </source>
</reference>
<evidence type="ECO:0000313" key="3">
    <source>
        <dbReference type="Proteomes" id="UP000011087"/>
    </source>
</evidence>
<reference evidence="1 3" key="1">
    <citation type="journal article" date="2012" name="Nature">
        <title>Algal genomes reveal evolutionary mosaicism and the fate of nucleomorphs.</title>
        <authorList>
            <consortium name="DOE Joint Genome Institute"/>
            <person name="Curtis B.A."/>
            <person name="Tanifuji G."/>
            <person name="Burki F."/>
            <person name="Gruber A."/>
            <person name="Irimia M."/>
            <person name="Maruyama S."/>
            <person name="Arias M.C."/>
            <person name="Ball S.G."/>
            <person name="Gile G.H."/>
            <person name="Hirakawa Y."/>
            <person name="Hopkins J.F."/>
            <person name="Kuo A."/>
            <person name="Rensing S.A."/>
            <person name="Schmutz J."/>
            <person name="Symeonidi A."/>
            <person name="Elias M."/>
            <person name="Eveleigh R.J."/>
            <person name="Herman E.K."/>
            <person name="Klute M.J."/>
            <person name="Nakayama T."/>
            <person name="Obornik M."/>
            <person name="Reyes-Prieto A."/>
            <person name="Armbrust E.V."/>
            <person name="Aves S.J."/>
            <person name="Beiko R.G."/>
            <person name="Coutinho P."/>
            <person name="Dacks J.B."/>
            <person name="Durnford D.G."/>
            <person name="Fast N.M."/>
            <person name="Green B.R."/>
            <person name="Grisdale C.J."/>
            <person name="Hempel F."/>
            <person name="Henrissat B."/>
            <person name="Hoppner M.P."/>
            <person name="Ishida K."/>
            <person name="Kim E."/>
            <person name="Koreny L."/>
            <person name="Kroth P.G."/>
            <person name="Liu Y."/>
            <person name="Malik S.B."/>
            <person name="Maier U.G."/>
            <person name="McRose D."/>
            <person name="Mock T."/>
            <person name="Neilson J.A."/>
            <person name="Onodera N.T."/>
            <person name="Poole A.M."/>
            <person name="Pritham E.J."/>
            <person name="Richards T.A."/>
            <person name="Rocap G."/>
            <person name="Roy S.W."/>
            <person name="Sarai C."/>
            <person name="Schaack S."/>
            <person name="Shirato S."/>
            <person name="Slamovits C.H."/>
            <person name="Spencer D.F."/>
            <person name="Suzuki S."/>
            <person name="Worden A.Z."/>
            <person name="Zauner S."/>
            <person name="Barry K."/>
            <person name="Bell C."/>
            <person name="Bharti A.K."/>
            <person name="Crow J.A."/>
            <person name="Grimwood J."/>
            <person name="Kramer R."/>
            <person name="Lindquist E."/>
            <person name="Lucas S."/>
            <person name="Salamov A."/>
            <person name="McFadden G.I."/>
            <person name="Lane C.E."/>
            <person name="Keeling P.J."/>
            <person name="Gray M.W."/>
            <person name="Grigoriev I.V."/>
            <person name="Archibald J.M."/>
        </authorList>
    </citation>
    <scope>NUCLEOTIDE SEQUENCE</scope>
    <source>
        <strain evidence="1 3">CCMP2712</strain>
    </source>
</reference>
<dbReference type="HOGENOM" id="CLU_1664034_0_0_1"/>
<evidence type="ECO:0000313" key="1">
    <source>
        <dbReference type="EMBL" id="EKX32879.1"/>
    </source>
</evidence>